<protein>
    <submittedName>
        <fullName evidence="2">Uncharacterized protein</fullName>
    </submittedName>
</protein>
<dbReference type="EMBL" id="KZ819199">
    <property type="protein sequence ID" value="PWY98231.1"/>
    <property type="molecule type" value="Genomic_DNA"/>
</dbReference>
<proteinExistence type="predicted"/>
<name>A0A317XJI0_9BASI</name>
<dbReference type="InParanoid" id="A0A317XJI0"/>
<feature type="compositionally biased region" description="Low complexity" evidence="1">
    <location>
        <begin position="8"/>
        <end position="22"/>
    </location>
</feature>
<evidence type="ECO:0000313" key="2">
    <source>
        <dbReference type="EMBL" id="PWY98231.1"/>
    </source>
</evidence>
<dbReference type="AlphaFoldDB" id="A0A317XJI0"/>
<accession>A0A317XJI0</accession>
<reference evidence="2 3" key="1">
    <citation type="journal article" date="2018" name="Mol. Biol. Evol.">
        <title>Broad Genomic Sampling Reveals a Smut Pathogenic Ancestry of the Fungal Clade Ustilaginomycotina.</title>
        <authorList>
            <person name="Kijpornyongpan T."/>
            <person name="Mondo S.J."/>
            <person name="Barry K."/>
            <person name="Sandor L."/>
            <person name="Lee J."/>
            <person name="Lipzen A."/>
            <person name="Pangilinan J."/>
            <person name="LaButti K."/>
            <person name="Hainaut M."/>
            <person name="Henrissat B."/>
            <person name="Grigoriev I.V."/>
            <person name="Spatafora J.W."/>
            <person name="Aime M.C."/>
        </authorList>
    </citation>
    <scope>NUCLEOTIDE SEQUENCE [LARGE SCALE GENOMIC DNA]</scope>
    <source>
        <strain evidence="2 3">MCA 3645</strain>
    </source>
</reference>
<sequence length="371" mass="39164">MASAGVRAPASAGAGGQARASMGGAGTGMGTGSRPAGAGSSSGGGTSSGSGSTSSSSLQQPQISMLGTMSYTSLPALLRHVEGTMTQFPPELLCERETVLGRHDDETSSIRETGDNAWASVVKSRRGVRLRVCESLRTGISHERAAEAGVECRLHLPLPALPERQYPRAAVRPSYTSTLLSDRVPVPYPPHLPQPQGLSASGIMLEQDSTTLGFDPELLDTDRVNGWKSFVSAIGWSRSSGVSFVRLGLSYPLNETFSRFPGTSNALNPTLKTKHSLNVYRIFAPDPSGYTQDWVPLDPLGATVVVELISTVAGQLDQAHFNRFVTASSDPNTANQGGLDPNSTIDAAVEFADYVAKSLRGFVDLRREAAD</sequence>
<gene>
    <name evidence="2" type="ORF">BCV70DRAFT_202017</name>
</gene>
<dbReference type="Proteomes" id="UP000246740">
    <property type="component" value="Unassembled WGS sequence"/>
</dbReference>
<keyword evidence="3" id="KW-1185">Reference proteome</keyword>
<evidence type="ECO:0000256" key="1">
    <source>
        <dbReference type="SAM" id="MobiDB-lite"/>
    </source>
</evidence>
<feature type="region of interest" description="Disordered" evidence="1">
    <location>
        <begin position="1"/>
        <end position="61"/>
    </location>
</feature>
<dbReference type="OrthoDB" id="2546643at2759"/>
<evidence type="ECO:0000313" key="3">
    <source>
        <dbReference type="Proteomes" id="UP000246740"/>
    </source>
</evidence>
<organism evidence="2 3">
    <name type="scientific">Testicularia cyperi</name>
    <dbReference type="NCBI Taxonomy" id="1882483"/>
    <lineage>
        <taxon>Eukaryota</taxon>
        <taxon>Fungi</taxon>
        <taxon>Dikarya</taxon>
        <taxon>Basidiomycota</taxon>
        <taxon>Ustilaginomycotina</taxon>
        <taxon>Ustilaginomycetes</taxon>
        <taxon>Ustilaginales</taxon>
        <taxon>Anthracoideaceae</taxon>
        <taxon>Testicularia</taxon>
    </lineage>
</organism>